<dbReference type="GO" id="GO:0005524">
    <property type="term" value="F:ATP binding"/>
    <property type="evidence" value="ECO:0007669"/>
    <property type="project" value="UniProtKB-KW"/>
</dbReference>
<keyword evidence="6 12" id="KW-0418">Kinase</keyword>
<dbReference type="Proteomes" id="UP001139207">
    <property type="component" value="Unassembled WGS sequence"/>
</dbReference>
<gene>
    <name evidence="12" type="ORF">MUN33_02030</name>
</gene>
<comment type="catalytic activity">
    <reaction evidence="1">
        <text>ATP + protein L-histidine = ADP + protein N-phospho-L-histidine.</text>
        <dbReference type="EC" id="2.7.13.3"/>
    </reaction>
</comment>
<evidence type="ECO:0000256" key="2">
    <source>
        <dbReference type="ARBA" id="ARBA00012438"/>
    </source>
</evidence>
<keyword evidence="8" id="KW-0902">Two-component regulatory system</keyword>
<keyword evidence="13" id="KW-1185">Reference proteome</keyword>
<keyword evidence="7" id="KW-0067">ATP-binding</keyword>
<evidence type="ECO:0000313" key="13">
    <source>
        <dbReference type="Proteomes" id="UP001139207"/>
    </source>
</evidence>
<feature type="compositionally biased region" description="Low complexity" evidence="9">
    <location>
        <begin position="272"/>
        <end position="285"/>
    </location>
</feature>
<evidence type="ECO:0000256" key="4">
    <source>
        <dbReference type="ARBA" id="ARBA00022679"/>
    </source>
</evidence>
<dbReference type="InterPro" id="IPR011712">
    <property type="entry name" value="Sig_transdc_His_kin_sub3_dim/P"/>
</dbReference>
<evidence type="ECO:0000256" key="10">
    <source>
        <dbReference type="SAM" id="Phobius"/>
    </source>
</evidence>
<dbReference type="AlphaFoldDB" id="A0A9X1WEG7"/>
<comment type="caution">
    <text evidence="12">The sequence shown here is derived from an EMBL/GenBank/DDBJ whole genome shotgun (WGS) entry which is preliminary data.</text>
</comment>
<keyword evidence="10" id="KW-0472">Membrane</keyword>
<organism evidence="12 13">
    <name type="scientific">Corynebacterium kalidii</name>
    <dbReference type="NCBI Taxonomy" id="2931982"/>
    <lineage>
        <taxon>Bacteria</taxon>
        <taxon>Bacillati</taxon>
        <taxon>Actinomycetota</taxon>
        <taxon>Actinomycetes</taxon>
        <taxon>Mycobacteriales</taxon>
        <taxon>Corynebacteriaceae</taxon>
        <taxon>Corynebacterium</taxon>
    </lineage>
</organism>
<dbReference type="GO" id="GO:0016020">
    <property type="term" value="C:membrane"/>
    <property type="evidence" value="ECO:0007669"/>
    <property type="project" value="InterPro"/>
</dbReference>
<dbReference type="PANTHER" id="PTHR24421">
    <property type="entry name" value="NITRATE/NITRITE SENSOR PROTEIN NARX-RELATED"/>
    <property type="match status" value="1"/>
</dbReference>
<sequence>MRRRDRGPLLVQVAATAVVVASMVWPRPALGLVLAAAACAFVVGTRRRAVAWGAAAFLLGAAGSVVVGVATDRPWQDGLSALVFSTGSLGVPWLCGLSVQLVQRTRRQAAAHAAELRRSRRAAERLALAENLHDELGHSLSLVALTLARLEVDPSMSADTRASVGAARSRLSEAVARLGESVSTLRDGKAVPPPRPAEFTALIQGAREAGADITLHGVEQLSAVSGDGRSLLSRVLQEALTNAARHAPGAPVEVEVSVAASGTTMVVRNRNSPGAGPGEPSSGTGLASLSDHVGNAGGWLDSGVSGDGFTVEVFLPGSVDPSAGNLGDGHGRPVRRTVAAILATTAAVALVVLGGLQVFSQGMRKEAVMGAEDFARIHPGDPVAELQGLLPDRELSPRPTAAPGTECRDYAVTASLFDDEAGDAYRICVSTDTGTVTGADVVRGDRR</sequence>
<evidence type="ECO:0000259" key="11">
    <source>
        <dbReference type="Pfam" id="PF07730"/>
    </source>
</evidence>
<feature type="transmembrane region" description="Helical" evidence="10">
    <location>
        <begin position="82"/>
        <end position="102"/>
    </location>
</feature>
<evidence type="ECO:0000256" key="1">
    <source>
        <dbReference type="ARBA" id="ARBA00000085"/>
    </source>
</evidence>
<dbReference type="GO" id="GO:0046983">
    <property type="term" value="F:protein dimerization activity"/>
    <property type="evidence" value="ECO:0007669"/>
    <property type="project" value="InterPro"/>
</dbReference>
<dbReference type="InterPro" id="IPR036890">
    <property type="entry name" value="HATPase_C_sf"/>
</dbReference>
<feature type="region of interest" description="Disordered" evidence="9">
    <location>
        <begin position="268"/>
        <end position="289"/>
    </location>
</feature>
<dbReference type="RefSeq" id="WP_244803245.1">
    <property type="nucleotide sequence ID" value="NZ_JALIEA010000008.1"/>
</dbReference>
<dbReference type="SUPFAM" id="SSF55874">
    <property type="entry name" value="ATPase domain of HSP90 chaperone/DNA topoisomerase II/histidine kinase"/>
    <property type="match status" value="1"/>
</dbReference>
<evidence type="ECO:0000313" key="12">
    <source>
        <dbReference type="EMBL" id="MCJ7857499.1"/>
    </source>
</evidence>
<keyword evidence="5" id="KW-0547">Nucleotide-binding</keyword>
<keyword evidence="3" id="KW-0597">Phosphoprotein</keyword>
<evidence type="ECO:0000256" key="7">
    <source>
        <dbReference type="ARBA" id="ARBA00022840"/>
    </source>
</evidence>
<feature type="transmembrane region" description="Helical" evidence="10">
    <location>
        <begin position="50"/>
        <end position="70"/>
    </location>
</feature>
<evidence type="ECO:0000256" key="8">
    <source>
        <dbReference type="ARBA" id="ARBA00023012"/>
    </source>
</evidence>
<dbReference type="EMBL" id="JALIEA010000008">
    <property type="protein sequence ID" value="MCJ7857499.1"/>
    <property type="molecule type" value="Genomic_DNA"/>
</dbReference>
<name>A0A9X1WEG7_9CORY</name>
<proteinExistence type="predicted"/>
<dbReference type="Pfam" id="PF07730">
    <property type="entry name" value="HisKA_3"/>
    <property type="match status" value="1"/>
</dbReference>
<feature type="domain" description="Signal transduction histidine kinase subgroup 3 dimerisation and phosphoacceptor" evidence="11">
    <location>
        <begin position="124"/>
        <end position="188"/>
    </location>
</feature>
<reference evidence="12" key="1">
    <citation type="submission" date="2022-04" db="EMBL/GenBank/DDBJ databases">
        <title>Corynebacterium kalidii LD5P10.</title>
        <authorList>
            <person name="Sun J.Q."/>
        </authorList>
    </citation>
    <scope>NUCLEOTIDE SEQUENCE</scope>
    <source>
        <strain evidence="12">LD5P10</strain>
    </source>
</reference>
<dbReference type="CDD" id="cd16917">
    <property type="entry name" value="HATPase_UhpB-NarQ-NarX-like"/>
    <property type="match status" value="1"/>
</dbReference>
<dbReference type="PANTHER" id="PTHR24421:SF10">
    <property type="entry name" value="NITRATE_NITRITE SENSOR PROTEIN NARQ"/>
    <property type="match status" value="1"/>
</dbReference>
<evidence type="ECO:0000256" key="5">
    <source>
        <dbReference type="ARBA" id="ARBA00022741"/>
    </source>
</evidence>
<dbReference type="InterPro" id="IPR050482">
    <property type="entry name" value="Sensor_HK_TwoCompSys"/>
</dbReference>
<dbReference type="Gene3D" id="1.20.5.1930">
    <property type="match status" value="1"/>
</dbReference>
<dbReference type="GO" id="GO:0000155">
    <property type="term" value="F:phosphorelay sensor kinase activity"/>
    <property type="evidence" value="ECO:0007669"/>
    <property type="project" value="InterPro"/>
</dbReference>
<keyword evidence="10" id="KW-0812">Transmembrane</keyword>
<keyword evidence="4" id="KW-0808">Transferase</keyword>
<evidence type="ECO:0000256" key="6">
    <source>
        <dbReference type="ARBA" id="ARBA00022777"/>
    </source>
</evidence>
<accession>A0A9X1WEG7</accession>
<evidence type="ECO:0000256" key="3">
    <source>
        <dbReference type="ARBA" id="ARBA00022553"/>
    </source>
</evidence>
<feature type="transmembrane region" description="Helical" evidence="10">
    <location>
        <begin position="338"/>
        <end position="359"/>
    </location>
</feature>
<keyword evidence="10" id="KW-1133">Transmembrane helix</keyword>
<evidence type="ECO:0000256" key="9">
    <source>
        <dbReference type="SAM" id="MobiDB-lite"/>
    </source>
</evidence>
<dbReference type="Gene3D" id="3.30.565.10">
    <property type="entry name" value="Histidine kinase-like ATPase, C-terminal domain"/>
    <property type="match status" value="1"/>
</dbReference>
<dbReference type="EC" id="2.7.13.3" evidence="2"/>
<protein>
    <recommendedName>
        <fullName evidence="2">histidine kinase</fullName>
        <ecNumber evidence="2">2.7.13.3</ecNumber>
    </recommendedName>
</protein>